<dbReference type="KEGG" id="clec:106673726"/>
<organism evidence="1 2">
    <name type="scientific">Cimex lectularius</name>
    <name type="common">Bed bug</name>
    <name type="synonym">Acanthia lectularia</name>
    <dbReference type="NCBI Taxonomy" id="79782"/>
    <lineage>
        <taxon>Eukaryota</taxon>
        <taxon>Metazoa</taxon>
        <taxon>Ecdysozoa</taxon>
        <taxon>Arthropoda</taxon>
        <taxon>Hexapoda</taxon>
        <taxon>Insecta</taxon>
        <taxon>Pterygota</taxon>
        <taxon>Neoptera</taxon>
        <taxon>Paraneoptera</taxon>
        <taxon>Hemiptera</taxon>
        <taxon>Heteroptera</taxon>
        <taxon>Panheteroptera</taxon>
        <taxon>Cimicomorpha</taxon>
        <taxon>Cimicidae</taxon>
        <taxon>Cimex</taxon>
    </lineage>
</organism>
<dbReference type="PANTHER" id="PTHR33480">
    <property type="entry name" value="SET DOMAIN-CONTAINING PROTEIN-RELATED"/>
    <property type="match status" value="1"/>
</dbReference>
<dbReference type="AlphaFoldDB" id="A0A8I6TLE2"/>
<proteinExistence type="predicted"/>
<dbReference type="OrthoDB" id="6626183at2759"/>
<name>A0A8I6TLE2_CIMLE</name>
<keyword evidence="2" id="KW-1185">Reference proteome</keyword>
<sequence length="762" mass="88615">MPRTSRCIMLPRTLRIMNMLRVTKEEDEKIEQPFDDGSDLKTNIEPIRDVVHSSDYASSSISDNDAFPKSVSTVPTKMTNMQHIIPHKTQEDNIEMDSTTHSTKSRRVREKDYCYYCENLVQNFARHIIRNHKTETEVIQILSFPLNSKERKELITSIRKRGNFYQGGETAKPMRKINAKTEYLPCTECMGMYSRKFLWRHKKVCSKNSGSRQLQSMSQTFLIALHDIDKDLIYSVFPTMRADEISLVAKKDFLICLYGARYLKIHREKHFINVVSRKMRELARLLIEIKDREPNVRSLFDVLQPQYYDTIVDSVKQISLYNNERKVFKSPTYAMNIAGTLKQCCDIAIQEVLKNKAKFSIEKEKELETRMATLIRLFNSNWKFDISHNAANTLNINKWNKVTIVPLAKDIKQMKTFLTTKAKDSVGRLISSNGNSKAYTDLLHTIYCRIILLNRRRPGELQRVPLHIYETFIEDTSYEEFNQALTTTEKILLSKFKRIVVRGKRGRGVPVLFSPEIQNDVKILMKYRNKCVPEENIYLFGLPGCTTPIVGYKVLKKMAHEAGVSNPGAISSTKLRKHLATLTQLFDLKEAEIEQLASFMGHTLGVHKNSYRLPDDVYQTAKISKLLLLMENGQTEAFKGKTLEQINVNLEEEIIEGESGDENEMTHFTNSFEERENLLQENEQRKTLPEKTAEMKTKKTRVLIPWTTEQKNIVKKFFKDHIKHKKAPKKMECQKLITLHPILSNKNWLKIKVFVQNQYTKK</sequence>
<accession>A0A8I6TLE2</accession>
<dbReference type="PANTHER" id="PTHR33480:SF1">
    <property type="entry name" value="TYR RECOMBINASE DOMAIN-CONTAINING PROTEIN"/>
    <property type="match status" value="1"/>
</dbReference>
<reference evidence="1" key="1">
    <citation type="submission" date="2022-01" db="UniProtKB">
        <authorList>
            <consortium name="EnsemblMetazoa"/>
        </authorList>
    </citation>
    <scope>IDENTIFICATION</scope>
</reference>
<protein>
    <submittedName>
        <fullName evidence="1">Uncharacterized protein</fullName>
    </submittedName>
</protein>
<dbReference type="Proteomes" id="UP000494040">
    <property type="component" value="Unassembled WGS sequence"/>
</dbReference>
<dbReference type="EnsemblMetazoa" id="XM_014405911.2">
    <property type="protein sequence ID" value="XP_014261397.2"/>
    <property type="gene ID" value="LOC106673726"/>
</dbReference>
<evidence type="ECO:0000313" key="1">
    <source>
        <dbReference type="EnsemblMetazoa" id="XP_014261397.2"/>
    </source>
</evidence>
<dbReference type="GeneID" id="106673726"/>
<dbReference type="RefSeq" id="XP_014261397.2">
    <property type="nucleotide sequence ID" value="XM_014405911.2"/>
</dbReference>
<dbReference type="OMA" id="THEDEYC"/>
<evidence type="ECO:0000313" key="2">
    <source>
        <dbReference type="Proteomes" id="UP000494040"/>
    </source>
</evidence>